<evidence type="ECO:0000313" key="3">
    <source>
        <dbReference type="Proteomes" id="UP000604046"/>
    </source>
</evidence>
<gene>
    <name evidence="2" type="ORF">SNAT2548_LOCUS5731</name>
</gene>
<sequence length="232" mass="25706">MQRLASWALLSLPVLSSQAATATDADIEDMPGGVCMLQTRFLLAGARGRDSDKHREVPFPYPDVDREQGICRKLKAMDLLRPIRSVISEQPEDDGWCVMGGLGDWTANCAVAHRLQNMTIFATTFSAGYAMYLNANPLVDDGPKTFRLPGGQMVTIRDHFYPLDDVYCFVNGWYNLNRDQALHNHSYLLEVSRQSCAPLDAEFYNISMKALPHECLHPAGSVGQHVGSDGSN</sequence>
<name>A0A812JDQ2_9DINO</name>
<dbReference type="OrthoDB" id="447583at2759"/>
<evidence type="ECO:0000313" key="2">
    <source>
        <dbReference type="EMBL" id="CAE7198444.1"/>
    </source>
</evidence>
<protein>
    <submittedName>
        <fullName evidence="2">Uncharacterized protein</fullName>
    </submittedName>
</protein>
<organism evidence="2 3">
    <name type="scientific">Symbiodinium natans</name>
    <dbReference type="NCBI Taxonomy" id="878477"/>
    <lineage>
        <taxon>Eukaryota</taxon>
        <taxon>Sar</taxon>
        <taxon>Alveolata</taxon>
        <taxon>Dinophyceae</taxon>
        <taxon>Suessiales</taxon>
        <taxon>Symbiodiniaceae</taxon>
        <taxon>Symbiodinium</taxon>
    </lineage>
</organism>
<dbReference type="Proteomes" id="UP000604046">
    <property type="component" value="Unassembled WGS sequence"/>
</dbReference>
<keyword evidence="1" id="KW-0732">Signal</keyword>
<feature type="chain" id="PRO_5032292638" evidence="1">
    <location>
        <begin position="20"/>
        <end position="232"/>
    </location>
</feature>
<proteinExistence type="predicted"/>
<feature type="signal peptide" evidence="1">
    <location>
        <begin position="1"/>
        <end position="19"/>
    </location>
</feature>
<dbReference type="AlphaFoldDB" id="A0A812JDQ2"/>
<reference evidence="2" key="1">
    <citation type="submission" date="2021-02" db="EMBL/GenBank/DDBJ databases">
        <authorList>
            <person name="Dougan E. K."/>
            <person name="Rhodes N."/>
            <person name="Thang M."/>
            <person name="Chan C."/>
        </authorList>
    </citation>
    <scope>NUCLEOTIDE SEQUENCE</scope>
</reference>
<accession>A0A812JDQ2</accession>
<dbReference type="EMBL" id="CAJNDS010000369">
    <property type="protein sequence ID" value="CAE7198444.1"/>
    <property type="molecule type" value="Genomic_DNA"/>
</dbReference>
<keyword evidence="3" id="KW-1185">Reference proteome</keyword>
<comment type="caution">
    <text evidence="2">The sequence shown here is derived from an EMBL/GenBank/DDBJ whole genome shotgun (WGS) entry which is preliminary data.</text>
</comment>
<evidence type="ECO:0000256" key="1">
    <source>
        <dbReference type="SAM" id="SignalP"/>
    </source>
</evidence>